<dbReference type="InterPro" id="IPR043129">
    <property type="entry name" value="ATPase_NBD"/>
</dbReference>
<keyword evidence="3" id="KW-1185">Reference proteome</keyword>
<accession>A0ABM9N8P5</accession>
<gene>
    <name evidence="2" type="ORF">CAXC1_330038</name>
</gene>
<dbReference type="InterPro" id="IPR022496">
    <property type="entry name" value="T6A_TsaB"/>
</dbReference>
<protein>
    <submittedName>
        <fullName evidence="2">tRNA threonylcarbamoyladenosine biosynthesis protein TsaB</fullName>
    </submittedName>
</protein>
<dbReference type="InterPro" id="IPR000905">
    <property type="entry name" value="Gcp-like_dom"/>
</dbReference>
<evidence type="ECO:0000313" key="3">
    <source>
        <dbReference type="Proteomes" id="UP001314181"/>
    </source>
</evidence>
<name>A0ABM9N8P5_9RICK</name>
<dbReference type="RefSeq" id="WP_338364340.1">
    <property type="nucleotide sequence ID" value="NZ_CAWVOK010000026.1"/>
</dbReference>
<dbReference type="Gene3D" id="3.30.420.40">
    <property type="match status" value="1"/>
</dbReference>
<proteinExistence type="predicted"/>
<dbReference type="NCBIfam" id="TIGR03725">
    <property type="entry name" value="T6A_YeaZ"/>
    <property type="match status" value="1"/>
</dbReference>
<dbReference type="Pfam" id="PF00814">
    <property type="entry name" value="TsaD"/>
    <property type="match status" value="1"/>
</dbReference>
<dbReference type="SUPFAM" id="SSF53067">
    <property type="entry name" value="Actin-like ATPase domain"/>
    <property type="match status" value="1"/>
</dbReference>
<sequence>MIVEVQVLFRAVTIKKQPMITLGINTSDGCCTVLLLKNSKILSYYYDIEPNPAERLCNIINEVMQKAGISYNDISLLAPIAGPGGLMGLRISMATAIGMHNVIKKPIIPINMLELLAFSVKTYNLYTEKSIDKIISITCAKNNNFFYQIFHAKTLNAEKPGIATKNELLANMYKTSRIIVATNKQTKPPSEINKAQIYAEKPLDIMQNINKIVQDKHNNHLKHCTDLMYIRPLYIN</sequence>
<dbReference type="Proteomes" id="UP001314181">
    <property type="component" value="Unassembled WGS sequence"/>
</dbReference>
<dbReference type="EMBL" id="CAWVOK010000026">
    <property type="protein sequence ID" value="CAK8163278.1"/>
    <property type="molecule type" value="Genomic_DNA"/>
</dbReference>
<reference evidence="2 3" key="1">
    <citation type="submission" date="2024-01" db="EMBL/GenBank/DDBJ databases">
        <authorList>
            <person name="Kunselman E."/>
        </authorList>
    </citation>
    <scope>NUCLEOTIDE SEQUENCE [LARGE SCALE GENOMIC DNA]</scope>
    <source>
        <strain evidence="2">2 abalone samples</strain>
    </source>
</reference>
<organism evidence="2 3">
    <name type="scientific">Candidatus Xenohaliotis californiensis</name>
    <dbReference type="NCBI Taxonomy" id="84677"/>
    <lineage>
        <taxon>Bacteria</taxon>
        <taxon>Pseudomonadati</taxon>
        <taxon>Pseudomonadota</taxon>
        <taxon>Alphaproteobacteria</taxon>
        <taxon>Rickettsiales</taxon>
        <taxon>Anaplasmataceae</taxon>
        <taxon>Candidatus Xenohaliotis</taxon>
    </lineage>
</organism>
<evidence type="ECO:0000313" key="2">
    <source>
        <dbReference type="EMBL" id="CAK8163278.1"/>
    </source>
</evidence>
<comment type="caution">
    <text evidence="2">The sequence shown here is derived from an EMBL/GenBank/DDBJ whole genome shotgun (WGS) entry which is preliminary data.</text>
</comment>
<evidence type="ECO:0000259" key="1">
    <source>
        <dbReference type="Pfam" id="PF00814"/>
    </source>
</evidence>
<feature type="domain" description="Gcp-like" evidence="1">
    <location>
        <begin position="53"/>
        <end position="123"/>
    </location>
</feature>